<keyword evidence="1" id="KW-0472">Membrane</keyword>
<dbReference type="RefSeq" id="WP_132696306.1">
    <property type="nucleotide sequence ID" value="NZ_SLVM01000026.1"/>
</dbReference>
<evidence type="ECO:0000313" key="3">
    <source>
        <dbReference type="Proteomes" id="UP000295277"/>
    </source>
</evidence>
<organism evidence="2 3">
    <name type="scientific">Rhodovulum steppense</name>
    <dbReference type="NCBI Taxonomy" id="540251"/>
    <lineage>
        <taxon>Bacteria</taxon>
        <taxon>Pseudomonadati</taxon>
        <taxon>Pseudomonadota</taxon>
        <taxon>Alphaproteobacteria</taxon>
        <taxon>Rhodobacterales</taxon>
        <taxon>Paracoccaceae</taxon>
        <taxon>Rhodovulum</taxon>
    </lineage>
</organism>
<dbReference type="EMBL" id="SLVM01000026">
    <property type="protein sequence ID" value="TCM78349.1"/>
    <property type="molecule type" value="Genomic_DNA"/>
</dbReference>
<sequence>MTTTFPALTSLFAAAGALALVGRAAWRWRGTRDVALPAAHASSPPMPRELPVAPAPARRHRAELPDTTCDACGTMIPGGERICPICARKQAAAKGAGWTTLWHWLFTIAVLTVLYGGAYLLAP</sequence>
<keyword evidence="1" id="KW-1133">Transmembrane helix</keyword>
<keyword evidence="3" id="KW-1185">Reference proteome</keyword>
<dbReference type="AlphaFoldDB" id="A0A4R1YLP4"/>
<feature type="transmembrane region" description="Helical" evidence="1">
    <location>
        <begin position="101"/>
        <end position="122"/>
    </location>
</feature>
<gene>
    <name evidence="2" type="ORF">EV216_12626</name>
</gene>
<evidence type="ECO:0000256" key="1">
    <source>
        <dbReference type="SAM" id="Phobius"/>
    </source>
</evidence>
<accession>A0A4R1YLP4</accession>
<protein>
    <submittedName>
        <fullName evidence="2">Uncharacterized protein</fullName>
    </submittedName>
</protein>
<dbReference type="Proteomes" id="UP000295277">
    <property type="component" value="Unassembled WGS sequence"/>
</dbReference>
<keyword evidence="1" id="KW-0812">Transmembrane</keyword>
<reference evidence="2 3" key="1">
    <citation type="submission" date="2019-03" db="EMBL/GenBank/DDBJ databases">
        <title>Genomic Encyclopedia of Type Strains, Phase IV (KMG-IV): sequencing the most valuable type-strain genomes for metagenomic binning, comparative biology and taxonomic classification.</title>
        <authorList>
            <person name="Goeker M."/>
        </authorList>
    </citation>
    <scope>NUCLEOTIDE SEQUENCE [LARGE SCALE GENOMIC DNA]</scope>
    <source>
        <strain evidence="2 3">DSM 21153</strain>
    </source>
</reference>
<name>A0A4R1YLP4_9RHOB</name>
<dbReference type="OrthoDB" id="9918863at2"/>
<comment type="caution">
    <text evidence="2">The sequence shown here is derived from an EMBL/GenBank/DDBJ whole genome shotgun (WGS) entry which is preliminary data.</text>
</comment>
<evidence type="ECO:0000313" key="2">
    <source>
        <dbReference type="EMBL" id="TCM78349.1"/>
    </source>
</evidence>
<proteinExistence type="predicted"/>